<dbReference type="Proteomes" id="UP001501563">
    <property type="component" value="Unassembled WGS sequence"/>
</dbReference>
<evidence type="ECO:0000256" key="1">
    <source>
        <dbReference type="SAM" id="MobiDB-lite"/>
    </source>
</evidence>
<dbReference type="Pfam" id="PF13576">
    <property type="entry name" value="Pentapeptide_3"/>
    <property type="match status" value="2"/>
</dbReference>
<evidence type="ECO:0000313" key="3">
    <source>
        <dbReference type="Proteomes" id="UP001501563"/>
    </source>
</evidence>
<accession>A0ABP7K522</accession>
<organism evidence="2 3">
    <name type="scientific">Streptomyces lannensis</name>
    <dbReference type="NCBI Taxonomy" id="766498"/>
    <lineage>
        <taxon>Bacteria</taxon>
        <taxon>Bacillati</taxon>
        <taxon>Actinomycetota</taxon>
        <taxon>Actinomycetes</taxon>
        <taxon>Kitasatosporales</taxon>
        <taxon>Streptomycetaceae</taxon>
        <taxon>Streptomyces</taxon>
    </lineage>
</organism>
<gene>
    <name evidence="2" type="ORF">GCM10022207_32900</name>
</gene>
<proteinExistence type="predicted"/>
<dbReference type="PANTHER" id="PTHR14136">
    <property type="entry name" value="BTB_POZ DOMAIN-CONTAINING PROTEIN KCTD9"/>
    <property type="match status" value="1"/>
</dbReference>
<dbReference type="InterPro" id="IPR051082">
    <property type="entry name" value="Pentapeptide-BTB/POZ_domain"/>
</dbReference>
<feature type="region of interest" description="Disordered" evidence="1">
    <location>
        <begin position="474"/>
        <end position="514"/>
    </location>
</feature>
<protein>
    <recommendedName>
        <fullName evidence="4">Pentapeptide repeat-containing protein</fullName>
    </recommendedName>
</protein>
<dbReference type="PANTHER" id="PTHR14136:SF17">
    <property type="entry name" value="BTB_POZ DOMAIN-CONTAINING PROTEIN KCTD9"/>
    <property type="match status" value="1"/>
</dbReference>
<dbReference type="EMBL" id="BAAAZA010000008">
    <property type="protein sequence ID" value="GAA3865910.1"/>
    <property type="molecule type" value="Genomic_DNA"/>
</dbReference>
<dbReference type="Gene3D" id="2.160.20.80">
    <property type="entry name" value="E3 ubiquitin-protein ligase SopA"/>
    <property type="match status" value="1"/>
</dbReference>
<comment type="caution">
    <text evidence="2">The sequence shown here is derived from an EMBL/GenBank/DDBJ whole genome shotgun (WGS) entry which is preliminary data.</text>
</comment>
<name>A0ABP7K522_9ACTN</name>
<dbReference type="InterPro" id="IPR001646">
    <property type="entry name" value="5peptide_repeat"/>
</dbReference>
<evidence type="ECO:0000313" key="2">
    <source>
        <dbReference type="EMBL" id="GAA3865910.1"/>
    </source>
</evidence>
<keyword evidence="3" id="KW-1185">Reference proteome</keyword>
<sequence length="692" mass="75648">MSTPPTPQPSAPSWTHCAQDAEPSVDPIGCRGIHVPGHTACLAHLSAGDRHAYLAGLAPHSDIDCRGTSFTEDLLGQLLSAFRDPITGKPQMGTVRFGESEFSGTASFDGVQFFGTASFDDAQFSGDATFDGAQFSGRAWFDGAQFSGRAWFDEAQFSSRAWFREVQFSGRAWFDGVQFSGNARFLDAQFSRDAWFDGAQFSGDATFDRAQFSGDARFNKAQFSGDAGLHGAQFSGNAFFDRAQFSGDAWFDGAQFSGNAFFDRAQFSGDAGFRETQFSGDAWFEGAQFSGDAWLGEAQFSSKARFDRVRFAAATALGPFVCAETVDLSGAVFEAPVTMEIAARMVRCERTRWESTATVRLRYATADLSHAVLSAPVAFTSHPAPFTTRPGIHVDESRLSGLHSGVRVSSIQGVDAGHLVLTDTDLTDCLFSGAFHLDQLRLEGRITFASAPTGWHRRGVRPARWTRRRTLAEEHHWRAQTAGQPTSPPGHPLSPSQWRPGPNHPEPSLTPDPEDVSALYRQLRKAFEDSKNEPGAADFYYGECEMRRHDRTGTPTSERRLLWGYWLLSGYGLRASRAFTWLLAAMSMTVLLLMGTGLPTHDPVPATTGTLHGSKISVRTSTPDPALHGGWSQHMTWDRAEKALRVAVNSVVFRSSGQNLTTSGTYVEMASRLLEPILLALGVLAVRGRIKR</sequence>
<evidence type="ECO:0008006" key="4">
    <source>
        <dbReference type="Google" id="ProtNLM"/>
    </source>
</evidence>
<reference evidence="3" key="1">
    <citation type="journal article" date="2019" name="Int. J. Syst. Evol. Microbiol.">
        <title>The Global Catalogue of Microorganisms (GCM) 10K type strain sequencing project: providing services to taxonomists for standard genome sequencing and annotation.</title>
        <authorList>
            <consortium name="The Broad Institute Genomics Platform"/>
            <consortium name="The Broad Institute Genome Sequencing Center for Infectious Disease"/>
            <person name="Wu L."/>
            <person name="Ma J."/>
        </authorList>
    </citation>
    <scope>NUCLEOTIDE SEQUENCE [LARGE SCALE GENOMIC DNA]</scope>
    <source>
        <strain evidence="3">JCM 16578</strain>
    </source>
</reference>